<feature type="region of interest" description="Disordered" evidence="2">
    <location>
        <begin position="104"/>
        <end position="141"/>
    </location>
</feature>
<organism evidence="3 4">
    <name type="scientific">Meloidogyne enterolobii</name>
    <name type="common">Root-knot nematode worm</name>
    <name type="synonym">Meloidogyne mayaguensis</name>
    <dbReference type="NCBI Taxonomy" id="390850"/>
    <lineage>
        <taxon>Eukaryota</taxon>
        <taxon>Metazoa</taxon>
        <taxon>Ecdysozoa</taxon>
        <taxon>Nematoda</taxon>
        <taxon>Chromadorea</taxon>
        <taxon>Rhabditida</taxon>
        <taxon>Tylenchina</taxon>
        <taxon>Tylenchomorpha</taxon>
        <taxon>Tylenchoidea</taxon>
        <taxon>Meloidogynidae</taxon>
        <taxon>Meloidogyninae</taxon>
        <taxon>Meloidogyne</taxon>
    </lineage>
</organism>
<gene>
    <name evidence="3" type="ORF">MENT_LOCUS45573</name>
</gene>
<evidence type="ECO:0000313" key="3">
    <source>
        <dbReference type="EMBL" id="CAD2192671.1"/>
    </source>
</evidence>
<dbReference type="Proteomes" id="UP000580250">
    <property type="component" value="Unassembled WGS sequence"/>
</dbReference>
<evidence type="ECO:0000313" key="4">
    <source>
        <dbReference type="Proteomes" id="UP000580250"/>
    </source>
</evidence>
<proteinExistence type="predicted"/>
<reference evidence="3 4" key="1">
    <citation type="submission" date="2020-08" db="EMBL/GenBank/DDBJ databases">
        <authorList>
            <person name="Koutsovoulos G."/>
            <person name="Danchin GJ E."/>
        </authorList>
    </citation>
    <scope>NUCLEOTIDE SEQUENCE [LARGE SCALE GENOMIC DNA]</scope>
</reference>
<protein>
    <submittedName>
        <fullName evidence="3">Uncharacterized protein</fullName>
    </submittedName>
</protein>
<evidence type="ECO:0000256" key="1">
    <source>
        <dbReference type="SAM" id="Coils"/>
    </source>
</evidence>
<evidence type="ECO:0000256" key="2">
    <source>
        <dbReference type="SAM" id="MobiDB-lite"/>
    </source>
</evidence>
<feature type="coiled-coil region" evidence="1">
    <location>
        <begin position="68"/>
        <end position="95"/>
    </location>
</feature>
<sequence length="141" mass="16959">MLSMRIDVGLKECKVNLDKVKKLYINNGKINDEEFSKSINHSSYPKEEYQNILYQQDGKDNYWEDWNKRTMEEQNEEEQNNLTKTLKKYEKTKEIPLNEEDTYWEDWNKKTMDEQNETGPSHVSDIQHSDKGKNKMDNNEN</sequence>
<accession>A0A6V7X042</accession>
<keyword evidence="1" id="KW-0175">Coiled coil</keyword>
<comment type="caution">
    <text evidence="3">The sequence shown here is derived from an EMBL/GenBank/DDBJ whole genome shotgun (WGS) entry which is preliminary data.</text>
</comment>
<name>A0A6V7X042_MELEN</name>
<dbReference type="AlphaFoldDB" id="A0A6V7X042"/>
<dbReference type="EMBL" id="CAJEWN010000965">
    <property type="protein sequence ID" value="CAD2192671.1"/>
    <property type="molecule type" value="Genomic_DNA"/>
</dbReference>
<feature type="compositionally biased region" description="Basic and acidic residues" evidence="2">
    <location>
        <begin position="125"/>
        <end position="141"/>
    </location>
</feature>